<reference evidence="3 4" key="1">
    <citation type="journal article" date="2019" name="Microbiol. Resour. Announc.">
        <title>Complete Genome Sequence of Halomonas sulfidaeris Strain Esulfide1 Isolated from a Metal Sulfide Rock at a Depth of 2,200 Meters, Obtained Using Nanopore Sequencing.</title>
        <authorList>
            <person name="Saito M."/>
            <person name="Nishigata A."/>
            <person name="Galipon J."/>
            <person name="Arakawa K."/>
        </authorList>
    </citation>
    <scope>NUCLEOTIDE SEQUENCE [LARGE SCALE GENOMIC DNA]</scope>
    <source>
        <strain evidence="3 4">ATCC BAA-803</strain>
    </source>
</reference>
<sequence>MPERGLLELRAKGGTCAYVYALSLASRSLTSLSQGPIMNPMVQFTLRAARSAVEHFLRVRERIENAHDEFNLDRLLDETARKAEATIVQQLERGYPQHGVTGRFTPHRAGEGEGADIVWKIEPMHGYSNLAVAGKGFALSVVCLIKGRPEHAVIICPFADDEYIASRGRGAQHNDKRMRVSKPTAISGTRMAMGLPEAWLRTRHLPAYLTVSQQLAPQVETLVATGCGLLDLCELATGRVDSAFVLGLEEQDMQVGTLFLKEAGALMGTPDGQPTVKVEGQLMAAGPRLYKALIKQLTPHF</sequence>
<dbReference type="Proteomes" id="UP000320231">
    <property type="component" value="Chromosome"/>
</dbReference>
<dbReference type="EMBL" id="AP019514">
    <property type="protein sequence ID" value="BBI59614.1"/>
    <property type="molecule type" value="Genomic_DNA"/>
</dbReference>
<dbReference type="GO" id="GO:0007165">
    <property type="term" value="P:signal transduction"/>
    <property type="evidence" value="ECO:0007669"/>
    <property type="project" value="TreeGrafter"/>
</dbReference>
<dbReference type="AlphaFoldDB" id="A0A455U7V5"/>
<dbReference type="InterPro" id="IPR000760">
    <property type="entry name" value="Inositol_monophosphatase-like"/>
</dbReference>
<name>A0A455U7V5_9GAMM</name>
<dbReference type="PANTHER" id="PTHR20854:SF4">
    <property type="entry name" value="INOSITOL-1-MONOPHOSPHATASE-RELATED"/>
    <property type="match status" value="1"/>
</dbReference>
<dbReference type="Gene3D" id="3.40.190.80">
    <property type="match status" value="1"/>
</dbReference>
<comment type="cofactor">
    <cofactor evidence="2">
        <name>Mg(2+)</name>
        <dbReference type="ChEBI" id="CHEBI:18420"/>
    </cofactor>
</comment>
<dbReference type="GO" id="GO:0008934">
    <property type="term" value="F:inositol monophosphate 1-phosphatase activity"/>
    <property type="evidence" value="ECO:0007669"/>
    <property type="project" value="TreeGrafter"/>
</dbReference>
<dbReference type="PANTHER" id="PTHR20854">
    <property type="entry name" value="INOSITOL MONOPHOSPHATASE"/>
    <property type="match status" value="1"/>
</dbReference>
<keyword evidence="2" id="KW-0460">Magnesium</keyword>
<evidence type="ECO:0000313" key="4">
    <source>
        <dbReference type="Proteomes" id="UP000320231"/>
    </source>
</evidence>
<dbReference type="PRINTS" id="PR00377">
    <property type="entry name" value="IMPHPHTASES"/>
</dbReference>
<accession>A0A455U7V5</accession>
<evidence type="ECO:0000313" key="3">
    <source>
        <dbReference type="EMBL" id="BBI59614.1"/>
    </source>
</evidence>
<proteinExistence type="inferred from homology"/>
<protein>
    <submittedName>
        <fullName evidence="3">Inositol monophosphatase</fullName>
    </submittedName>
</protein>
<comment type="similarity">
    <text evidence="1">Belongs to the inositol monophosphatase superfamily.</text>
</comment>
<dbReference type="GO" id="GO:0046872">
    <property type="term" value="F:metal ion binding"/>
    <property type="evidence" value="ECO:0007669"/>
    <property type="project" value="UniProtKB-KW"/>
</dbReference>
<evidence type="ECO:0000256" key="2">
    <source>
        <dbReference type="PIRSR" id="PIRSR600760-2"/>
    </source>
</evidence>
<dbReference type="SUPFAM" id="SSF56655">
    <property type="entry name" value="Carbohydrate phosphatase"/>
    <property type="match status" value="1"/>
</dbReference>
<organism evidence="3 4">
    <name type="scientific">Vreelandella sulfidaeris</name>
    <dbReference type="NCBI Taxonomy" id="115553"/>
    <lineage>
        <taxon>Bacteria</taxon>
        <taxon>Pseudomonadati</taxon>
        <taxon>Pseudomonadota</taxon>
        <taxon>Gammaproteobacteria</taxon>
        <taxon>Oceanospirillales</taxon>
        <taxon>Halomonadaceae</taxon>
        <taxon>Vreelandella</taxon>
    </lineage>
</organism>
<dbReference type="KEGG" id="hsr:HSBAA_09200"/>
<dbReference type="GO" id="GO:0006020">
    <property type="term" value="P:inositol metabolic process"/>
    <property type="evidence" value="ECO:0007669"/>
    <property type="project" value="TreeGrafter"/>
</dbReference>
<feature type="binding site" evidence="2">
    <location>
        <position position="252"/>
    </location>
    <ligand>
        <name>Mg(2+)</name>
        <dbReference type="ChEBI" id="CHEBI:18420"/>
        <label>1</label>
        <note>catalytic</note>
    </ligand>
</feature>
<gene>
    <name evidence="3" type="primary">suhB</name>
    <name evidence="3" type="ORF">HSBAA_09200</name>
</gene>
<evidence type="ECO:0000256" key="1">
    <source>
        <dbReference type="ARBA" id="ARBA00009759"/>
    </source>
</evidence>
<keyword evidence="2" id="KW-0479">Metal-binding</keyword>
<dbReference type="Pfam" id="PF00459">
    <property type="entry name" value="Inositol_P"/>
    <property type="match status" value="1"/>
</dbReference>
<dbReference type="Gene3D" id="3.30.540.10">
    <property type="entry name" value="Fructose-1,6-Bisphosphatase, subunit A, domain 1"/>
    <property type="match status" value="1"/>
</dbReference>